<evidence type="ECO:0000256" key="1">
    <source>
        <dbReference type="ARBA" id="ARBA00010617"/>
    </source>
</evidence>
<dbReference type="PANTHER" id="PTHR46696">
    <property type="entry name" value="P450, PUTATIVE (EUROFUNG)-RELATED"/>
    <property type="match status" value="1"/>
</dbReference>
<dbReference type="PRINTS" id="PR00359">
    <property type="entry name" value="BP450"/>
</dbReference>
<evidence type="ECO:0000313" key="9">
    <source>
        <dbReference type="Proteomes" id="UP000218287"/>
    </source>
</evidence>
<comment type="similarity">
    <text evidence="1 7">Belongs to the cytochrome P450 family.</text>
</comment>
<dbReference type="EMBL" id="AP018174">
    <property type="protein sequence ID" value="BAY16557.1"/>
    <property type="molecule type" value="Genomic_DNA"/>
</dbReference>
<dbReference type="FunFam" id="1.10.630.10:FF:000018">
    <property type="entry name" value="Cytochrome P450 monooxygenase"/>
    <property type="match status" value="1"/>
</dbReference>
<reference evidence="8 9" key="1">
    <citation type="submission" date="2017-06" db="EMBL/GenBank/DDBJ databases">
        <title>Genome sequencing of cyanobaciteial culture collection at National Institute for Environmental Studies (NIES).</title>
        <authorList>
            <person name="Hirose Y."/>
            <person name="Shimura Y."/>
            <person name="Fujisawa T."/>
            <person name="Nakamura Y."/>
            <person name="Kawachi M."/>
        </authorList>
    </citation>
    <scope>NUCLEOTIDE SEQUENCE [LARGE SCALE GENOMIC DNA]</scope>
    <source>
        <strain evidence="8 9">NIES-21</strain>
    </source>
</reference>
<dbReference type="AlphaFoldDB" id="A0A1Z4GGE6"/>
<keyword evidence="2 7" id="KW-0349">Heme</keyword>
<name>A0A1Z4GGE6_9CYAN</name>
<protein>
    <submittedName>
        <fullName evidence="8">Cytochrome P450 like protein</fullName>
    </submittedName>
</protein>
<dbReference type="PANTHER" id="PTHR46696:SF1">
    <property type="entry name" value="CYTOCHROME P450 YJIB-RELATED"/>
    <property type="match status" value="1"/>
</dbReference>
<evidence type="ECO:0000256" key="6">
    <source>
        <dbReference type="ARBA" id="ARBA00023033"/>
    </source>
</evidence>
<dbReference type="GO" id="GO:0020037">
    <property type="term" value="F:heme binding"/>
    <property type="evidence" value="ECO:0007669"/>
    <property type="project" value="InterPro"/>
</dbReference>
<accession>A0A1Z4GGE6</accession>
<dbReference type="SUPFAM" id="SSF48264">
    <property type="entry name" value="Cytochrome P450"/>
    <property type="match status" value="1"/>
</dbReference>
<organism evidence="8 9">
    <name type="scientific">Anabaenopsis circularis NIES-21</name>
    <dbReference type="NCBI Taxonomy" id="1085406"/>
    <lineage>
        <taxon>Bacteria</taxon>
        <taxon>Bacillati</taxon>
        <taxon>Cyanobacteriota</taxon>
        <taxon>Cyanophyceae</taxon>
        <taxon>Nostocales</taxon>
        <taxon>Nodulariaceae</taxon>
        <taxon>Anabaenopsis</taxon>
    </lineage>
</organism>
<dbReference type="Gene3D" id="1.10.630.10">
    <property type="entry name" value="Cytochrome P450"/>
    <property type="match status" value="1"/>
</dbReference>
<dbReference type="InterPro" id="IPR001128">
    <property type="entry name" value="Cyt_P450"/>
</dbReference>
<sequence length="433" mass="48406">MHTPITLLIPPEHLGLNGEDNQSSLAKRNQSLTYDLFAPEIIANPYPLYKRIREEDPVHYEASLGYWILTRYQDVEAALRDERLSSDRRTLFIQQLGNLDVSLIQNFLQLTGNSMIEKDPPDHSRMRKLANQGFTTRALESWRSIIQKTTDTLLDQVQHQGYMDIVSDLSVPLPSLIIAKIFGVPESDRANLIQWATDTSSFWGAPSGKNIEELARKADTSAAQFTAFINQLVAERRQKPGTDMISLLTMAYTEQNLDFAELPSLCILILNAGRSTTTDLIPNGVSALLNHPQQLQKLKDNPALISSAIEEIIRYDSSVSFVFRIAKENIEIGGQKIPAGSVIALGLAAANHDPAKFPLPDNFDIERSPNEHLGFGPGIHFCLGAVLARMELNICFSTLLKRFPNLQFDSTRPPVPRRSTLVFKGFDALPVRF</sequence>
<evidence type="ECO:0000256" key="4">
    <source>
        <dbReference type="ARBA" id="ARBA00023002"/>
    </source>
</evidence>
<keyword evidence="5 7" id="KW-0408">Iron</keyword>
<evidence type="ECO:0000256" key="2">
    <source>
        <dbReference type="ARBA" id="ARBA00022617"/>
    </source>
</evidence>
<dbReference type="GO" id="GO:0005506">
    <property type="term" value="F:iron ion binding"/>
    <property type="evidence" value="ECO:0007669"/>
    <property type="project" value="InterPro"/>
</dbReference>
<gene>
    <name evidence="8" type="ORF">NIES21_23870</name>
</gene>
<keyword evidence="4 7" id="KW-0560">Oxidoreductase</keyword>
<dbReference type="OrthoDB" id="9801155at2"/>
<keyword evidence="6 7" id="KW-0503">Monooxygenase</keyword>
<evidence type="ECO:0000256" key="7">
    <source>
        <dbReference type="RuleBase" id="RU000461"/>
    </source>
</evidence>
<keyword evidence="3 7" id="KW-0479">Metal-binding</keyword>
<dbReference type="GO" id="GO:0016705">
    <property type="term" value="F:oxidoreductase activity, acting on paired donors, with incorporation or reduction of molecular oxygen"/>
    <property type="evidence" value="ECO:0007669"/>
    <property type="project" value="InterPro"/>
</dbReference>
<dbReference type="Pfam" id="PF00067">
    <property type="entry name" value="p450"/>
    <property type="match status" value="1"/>
</dbReference>
<keyword evidence="9" id="KW-1185">Reference proteome</keyword>
<proteinExistence type="inferred from homology"/>
<dbReference type="GO" id="GO:0004497">
    <property type="term" value="F:monooxygenase activity"/>
    <property type="evidence" value="ECO:0007669"/>
    <property type="project" value="UniProtKB-KW"/>
</dbReference>
<dbReference type="CDD" id="cd20625">
    <property type="entry name" value="CYP164-like"/>
    <property type="match status" value="1"/>
</dbReference>
<dbReference type="Proteomes" id="UP000218287">
    <property type="component" value="Chromosome"/>
</dbReference>
<evidence type="ECO:0000256" key="3">
    <source>
        <dbReference type="ARBA" id="ARBA00022723"/>
    </source>
</evidence>
<dbReference type="InterPro" id="IPR002397">
    <property type="entry name" value="Cyt_P450_B"/>
</dbReference>
<evidence type="ECO:0000313" key="8">
    <source>
        <dbReference type="EMBL" id="BAY16557.1"/>
    </source>
</evidence>
<dbReference type="InterPro" id="IPR036396">
    <property type="entry name" value="Cyt_P450_sf"/>
</dbReference>
<dbReference type="PROSITE" id="PS00086">
    <property type="entry name" value="CYTOCHROME_P450"/>
    <property type="match status" value="1"/>
</dbReference>
<dbReference type="InterPro" id="IPR017972">
    <property type="entry name" value="Cyt_P450_CS"/>
</dbReference>
<evidence type="ECO:0000256" key="5">
    <source>
        <dbReference type="ARBA" id="ARBA00023004"/>
    </source>
</evidence>